<evidence type="ECO:0000256" key="2">
    <source>
        <dbReference type="ARBA" id="ARBA00004656"/>
    </source>
</evidence>
<evidence type="ECO:0000256" key="6">
    <source>
        <dbReference type="ARBA" id="ARBA00022753"/>
    </source>
</evidence>
<keyword evidence="10" id="KW-0804">Transcription</keyword>
<keyword evidence="9 18" id="KW-0472">Membrane</keyword>
<gene>
    <name evidence="20" type="ORF">V1264_014425</name>
</gene>
<keyword evidence="6" id="KW-0967">Endosome</keyword>
<keyword evidence="11" id="KW-0458">Lysosome</keyword>
<feature type="transmembrane region" description="Helical" evidence="18">
    <location>
        <begin position="69"/>
        <end position="89"/>
    </location>
</feature>
<dbReference type="Proteomes" id="UP001374579">
    <property type="component" value="Unassembled WGS sequence"/>
</dbReference>
<feature type="compositionally biased region" description="Polar residues" evidence="17">
    <location>
        <begin position="195"/>
        <end position="205"/>
    </location>
</feature>
<evidence type="ECO:0000256" key="13">
    <source>
        <dbReference type="ARBA" id="ARBA00035628"/>
    </source>
</evidence>
<keyword evidence="4 18" id="KW-0812">Transmembrane</keyword>
<evidence type="ECO:0000313" key="20">
    <source>
        <dbReference type="EMBL" id="KAK7110576.1"/>
    </source>
</evidence>
<keyword evidence="21" id="KW-1185">Reference proteome</keyword>
<feature type="region of interest" description="Disordered" evidence="17">
    <location>
        <begin position="124"/>
        <end position="241"/>
    </location>
</feature>
<proteinExistence type="inferred from homology"/>
<keyword evidence="5 19" id="KW-0732">Signal</keyword>
<evidence type="ECO:0000256" key="18">
    <source>
        <dbReference type="SAM" id="Phobius"/>
    </source>
</evidence>
<keyword evidence="12" id="KW-0968">Cytoplasmic vesicle</keyword>
<keyword evidence="7 18" id="KW-1133">Transmembrane helix</keyword>
<accession>A0AAN9BQB6</accession>
<evidence type="ECO:0000256" key="8">
    <source>
        <dbReference type="ARBA" id="ARBA00023015"/>
    </source>
</evidence>
<evidence type="ECO:0000256" key="1">
    <source>
        <dbReference type="ARBA" id="ARBA00004156"/>
    </source>
</evidence>
<evidence type="ECO:0000256" key="11">
    <source>
        <dbReference type="ARBA" id="ARBA00023228"/>
    </source>
</evidence>
<dbReference type="GO" id="GO:0031902">
    <property type="term" value="C:late endosome membrane"/>
    <property type="evidence" value="ECO:0007669"/>
    <property type="project" value="UniProtKB-SubCell"/>
</dbReference>
<evidence type="ECO:0000256" key="19">
    <source>
        <dbReference type="SAM" id="SignalP"/>
    </source>
</evidence>
<dbReference type="InterPro" id="IPR026229">
    <property type="entry name" value="VOPP1"/>
</dbReference>
<evidence type="ECO:0000313" key="21">
    <source>
        <dbReference type="Proteomes" id="UP001374579"/>
    </source>
</evidence>
<evidence type="ECO:0000256" key="15">
    <source>
        <dbReference type="ARBA" id="ARBA00035715"/>
    </source>
</evidence>
<evidence type="ECO:0000256" key="10">
    <source>
        <dbReference type="ARBA" id="ARBA00023163"/>
    </source>
</evidence>
<comment type="subcellular location">
    <subcellularLocation>
        <location evidence="1">Cytoplasmic vesicle membrane</location>
    </subcellularLocation>
    <subcellularLocation>
        <location evidence="16">Endomembrane system</location>
        <topology evidence="16">Single-pass type I membrane protein</topology>
    </subcellularLocation>
    <subcellularLocation>
        <location evidence="13">Late endosome membrane</location>
        <topology evidence="13">Single-pass membrane protein</topology>
    </subcellularLocation>
    <subcellularLocation>
        <location evidence="2">Lysosome membrane</location>
    </subcellularLocation>
</comment>
<dbReference type="AlphaFoldDB" id="A0AAN9BQB6"/>
<evidence type="ECO:0000256" key="12">
    <source>
        <dbReference type="ARBA" id="ARBA00023329"/>
    </source>
</evidence>
<comment type="caution">
    <text evidence="20">The sequence shown here is derived from an EMBL/GenBank/DDBJ whole genome shotgun (WGS) entry which is preliminary data.</text>
</comment>
<evidence type="ECO:0000256" key="16">
    <source>
        <dbReference type="ARBA" id="ARBA00046288"/>
    </source>
</evidence>
<name>A0AAN9BQB6_9CAEN</name>
<organism evidence="20 21">
    <name type="scientific">Littorina saxatilis</name>
    <dbReference type="NCBI Taxonomy" id="31220"/>
    <lineage>
        <taxon>Eukaryota</taxon>
        <taxon>Metazoa</taxon>
        <taxon>Spiralia</taxon>
        <taxon>Lophotrochozoa</taxon>
        <taxon>Mollusca</taxon>
        <taxon>Gastropoda</taxon>
        <taxon>Caenogastropoda</taxon>
        <taxon>Littorinimorpha</taxon>
        <taxon>Littorinoidea</taxon>
        <taxon>Littorinidae</taxon>
        <taxon>Littorina</taxon>
    </lineage>
</organism>
<dbReference type="PANTHER" id="PTHR14971:SF2">
    <property type="entry name" value="VESICULAR, OVEREXPRESSED IN CANCER, PROSURVIVAL PROTEIN 1"/>
    <property type="match status" value="1"/>
</dbReference>
<keyword evidence="8" id="KW-0805">Transcription regulation</keyword>
<dbReference type="EMBL" id="JBAMIC010000003">
    <property type="protein sequence ID" value="KAK7110576.1"/>
    <property type="molecule type" value="Genomic_DNA"/>
</dbReference>
<feature type="signal peptide" evidence="19">
    <location>
        <begin position="1"/>
        <end position="26"/>
    </location>
</feature>
<evidence type="ECO:0000256" key="7">
    <source>
        <dbReference type="ARBA" id="ARBA00022989"/>
    </source>
</evidence>
<sequence>MIRTSLNYQCIFVSGLVLDLFCQVASEFCGNDITCQSPYTCCINKQACCYDHENNGYTRGFKLHVWNMWYFWLVIIFILMSCFGGCGYYRRRRLAAMQQSMGMPQTATVRPVCTARTRRQPQPGFYAYTGPGSHSSPDSQLPPPYTEVMQQPNLYPVNKVDLPPYPGPPINKDSSAGMDNGDDEVSPPPYYQVAALSSQPPQGENSPIPREYIAVPVETASSQQHGRGEPVDRTSQPASSS</sequence>
<feature type="chain" id="PRO_5043034931" description="WW domain binding protein VOPP1" evidence="19">
    <location>
        <begin position="27"/>
        <end position="241"/>
    </location>
</feature>
<evidence type="ECO:0000256" key="17">
    <source>
        <dbReference type="SAM" id="MobiDB-lite"/>
    </source>
</evidence>
<evidence type="ECO:0000256" key="3">
    <source>
        <dbReference type="ARBA" id="ARBA00006655"/>
    </source>
</evidence>
<evidence type="ECO:0000256" key="4">
    <source>
        <dbReference type="ARBA" id="ARBA00022692"/>
    </source>
</evidence>
<reference evidence="20 21" key="1">
    <citation type="submission" date="2024-02" db="EMBL/GenBank/DDBJ databases">
        <title>Chromosome-scale genome assembly of the rough periwinkle Littorina saxatilis.</title>
        <authorList>
            <person name="De Jode A."/>
            <person name="Faria R."/>
            <person name="Formenti G."/>
            <person name="Sims Y."/>
            <person name="Smith T.P."/>
            <person name="Tracey A."/>
            <person name="Wood J.M.D."/>
            <person name="Zagrodzka Z.B."/>
            <person name="Johannesson K."/>
            <person name="Butlin R.K."/>
            <person name="Leder E.H."/>
        </authorList>
    </citation>
    <scope>NUCLEOTIDE SEQUENCE [LARGE SCALE GENOMIC DNA]</scope>
    <source>
        <strain evidence="20">Snail1</strain>
        <tissue evidence="20">Muscle</tissue>
    </source>
</reference>
<evidence type="ECO:0000256" key="5">
    <source>
        <dbReference type="ARBA" id="ARBA00022729"/>
    </source>
</evidence>
<evidence type="ECO:0000256" key="9">
    <source>
        <dbReference type="ARBA" id="ARBA00023136"/>
    </source>
</evidence>
<evidence type="ECO:0000256" key="14">
    <source>
        <dbReference type="ARBA" id="ARBA00035708"/>
    </source>
</evidence>
<dbReference type="GO" id="GO:0005765">
    <property type="term" value="C:lysosomal membrane"/>
    <property type="evidence" value="ECO:0007669"/>
    <property type="project" value="UniProtKB-SubCell"/>
</dbReference>
<comment type="similarity">
    <text evidence="3">Belongs to the VOPP1/ECOP family.</text>
</comment>
<dbReference type="PANTHER" id="PTHR14971">
    <property type="entry name" value="VESICULAR, OVEREXPRESSED IN CANCER, PROSURVIVAL PROTEIN 1"/>
    <property type="match status" value="1"/>
</dbReference>
<protein>
    <recommendedName>
        <fullName evidence="14">WW domain binding protein VOPP1</fullName>
    </recommendedName>
    <alternativeName>
        <fullName evidence="15">Vesicular, overexpressed in cancer, prosurvival protein 1</fullName>
    </alternativeName>
</protein>